<comment type="caution">
    <text evidence="1">The sequence shown here is derived from an EMBL/GenBank/DDBJ whole genome shotgun (WGS) entry which is preliminary data.</text>
</comment>
<organism evidence="1 2">
    <name type="scientific">Danaus plexippus plexippus</name>
    <dbReference type="NCBI Taxonomy" id="278856"/>
    <lineage>
        <taxon>Eukaryota</taxon>
        <taxon>Metazoa</taxon>
        <taxon>Ecdysozoa</taxon>
        <taxon>Arthropoda</taxon>
        <taxon>Hexapoda</taxon>
        <taxon>Insecta</taxon>
        <taxon>Pterygota</taxon>
        <taxon>Neoptera</taxon>
        <taxon>Endopterygota</taxon>
        <taxon>Lepidoptera</taxon>
        <taxon>Glossata</taxon>
        <taxon>Ditrysia</taxon>
        <taxon>Papilionoidea</taxon>
        <taxon>Nymphalidae</taxon>
        <taxon>Danainae</taxon>
        <taxon>Danaini</taxon>
        <taxon>Danaina</taxon>
        <taxon>Danaus</taxon>
        <taxon>Danaus</taxon>
    </lineage>
</organism>
<sequence>MFQVWQARVELVEDTSVPIGDNLVQVTICDADCGDYCTRPRQFSMGNVVYSVASSVLRNGKGFIRVCNIGTRTVGWKKGTRITRAVKCILDPEVRSHCFTLRRGVF</sequence>
<reference evidence="1 2" key="1">
    <citation type="journal article" date="2011" name="Cell">
        <title>The monarch butterfly genome yields insights into long-distance migration.</title>
        <authorList>
            <person name="Zhan S."/>
            <person name="Merlin C."/>
            <person name="Boore J.L."/>
            <person name="Reppert S.M."/>
        </authorList>
    </citation>
    <scope>NUCLEOTIDE SEQUENCE [LARGE SCALE GENOMIC DNA]</scope>
    <source>
        <strain evidence="1">F-2</strain>
    </source>
</reference>
<dbReference type="InParanoid" id="A0A212FB30"/>
<evidence type="ECO:0000313" key="2">
    <source>
        <dbReference type="Proteomes" id="UP000007151"/>
    </source>
</evidence>
<keyword evidence="2" id="KW-1185">Reference proteome</keyword>
<dbReference type="AlphaFoldDB" id="A0A212FB30"/>
<gene>
    <name evidence="1" type="ORF">KGM_200230</name>
</gene>
<accession>A0A212FB30</accession>
<dbReference type="KEGG" id="dpl:KGM_200230"/>
<dbReference type="Proteomes" id="UP000007151">
    <property type="component" value="Unassembled WGS sequence"/>
</dbReference>
<evidence type="ECO:0000313" key="1">
    <source>
        <dbReference type="EMBL" id="OWR50941.1"/>
    </source>
</evidence>
<proteinExistence type="predicted"/>
<name>A0A212FB30_DANPL</name>
<protein>
    <submittedName>
        <fullName evidence="1">Uncharacterized protein</fullName>
    </submittedName>
</protein>
<dbReference type="EMBL" id="AGBW02009385">
    <property type="protein sequence ID" value="OWR50941.1"/>
    <property type="molecule type" value="Genomic_DNA"/>
</dbReference>